<evidence type="ECO:0000313" key="2">
    <source>
        <dbReference type="Proteomes" id="UP000001463"/>
    </source>
</evidence>
<reference evidence="1 2" key="1">
    <citation type="journal article" date="2005" name="Proc. Natl. Acad. Sci. U.S.A.">
        <title>The complete genomes and proteomes of 27 Staphylococcus aureus bacteriophages.</title>
        <authorList>
            <person name="Kwan T."/>
            <person name="Liu J."/>
            <person name="Dubow M."/>
            <person name="Gros P."/>
            <person name="Pelletier J."/>
        </authorList>
    </citation>
    <scope>NUCLEOTIDE SEQUENCE</scope>
</reference>
<keyword evidence="2" id="KW-1185">Reference proteome</keyword>
<proteinExistence type="predicted"/>
<dbReference type="Proteomes" id="UP000001463">
    <property type="component" value="Segment"/>
</dbReference>
<evidence type="ECO:0000313" key="1">
    <source>
        <dbReference type="EMBL" id="AAX91995.1"/>
    </source>
</evidence>
<name>Q4ZAI4_9CAUD</name>
<organism evidence="1 2">
    <name type="scientific">Staphylococcus phage 92</name>
    <dbReference type="NCBI Taxonomy" id="2908151"/>
    <lineage>
        <taxon>Viruses</taxon>
        <taxon>Duplodnaviria</taxon>
        <taxon>Heunggongvirae</taxon>
        <taxon>Uroviricota</taxon>
        <taxon>Caudoviricetes</taxon>
        <taxon>Azeredovirinae</taxon>
        <taxon>Phietavirus</taxon>
        <taxon>Phietavirus pv92</taxon>
    </lineage>
</organism>
<accession>Q4ZAI4</accession>
<protein>
    <submittedName>
        <fullName evidence="1">ORF092</fullName>
    </submittedName>
</protein>
<dbReference type="EMBL" id="AY954967">
    <property type="protein sequence ID" value="AAX91995.1"/>
    <property type="molecule type" value="Genomic_DNA"/>
</dbReference>
<sequence length="62" mass="6990">MIDISDDLPEPRPPFATTLSTSLSFVTFHNGWKCLGSKSDKLIDIVIKRNNSVDIHILYISE</sequence>